<dbReference type="Proteomes" id="UP000479293">
    <property type="component" value="Unassembled WGS sequence"/>
</dbReference>
<dbReference type="AlphaFoldDB" id="A0A7C9BF62"/>
<gene>
    <name evidence="2" type="ORF">GBK04_23015</name>
</gene>
<protein>
    <submittedName>
        <fullName evidence="2">SgcJ/EcaC family oxidoreductase</fullName>
    </submittedName>
</protein>
<organism evidence="2 3">
    <name type="scientific">Salmonirosea aquatica</name>
    <dbReference type="NCBI Taxonomy" id="2654236"/>
    <lineage>
        <taxon>Bacteria</taxon>
        <taxon>Pseudomonadati</taxon>
        <taxon>Bacteroidota</taxon>
        <taxon>Cytophagia</taxon>
        <taxon>Cytophagales</taxon>
        <taxon>Spirosomataceae</taxon>
        <taxon>Salmonirosea</taxon>
    </lineage>
</organism>
<dbReference type="Gene3D" id="3.10.450.50">
    <property type="match status" value="1"/>
</dbReference>
<dbReference type="InterPro" id="IPR032710">
    <property type="entry name" value="NTF2-like_dom_sf"/>
</dbReference>
<dbReference type="SUPFAM" id="SSF54427">
    <property type="entry name" value="NTF2-like"/>
    <property type="match status" value="1"/>
</dbReference>
<dbReference type="Pfam" id="PF13474">
    <property type="entry name" value="SnoaL_3"/>
    <property type="match status" value="1"/>
</dbReference>
<sequence>MSNGEEIRQLITEQAEAIRKKDIEAAMAQYAKDIVSFDVIDSLQKKGIEACRERLESWLSQFPGPFAYEIEQLTVLAGEEVTYCHSMNHVKGARATGEVIDMRWRATVCYSKTDGVWLITHEHSSVPFDVESGKALTSLTA</sequence>
<dbReference type="NCBIfam" id="TIGR02246">
    <property type="entry name" value="SgcJ/EcaC family oxidoreductase"/>
    <property type="match status" value="1"/>
</dbReference>
<proteinExistence type="predicted"/>
<comment type="caution">
    <text evidence="2">The sequence shown here is derived from an EMBL/GenBank/DDBJ whole genome shotgun (WGS) entry which is preliminary data.</text>
</comment>
<name>A0A7C9BF62_9BACT</name>
<evidence type="ECO:0000313" key="2">
    <source>
        <dbReference type="EMBL" id="MPR36138.1"/>
    </source>
</evidence>
<dbReference type="EMBL" id="WHLY01000002">
    <property type="protein sequence ID" value="MPR36138.1"/>
    <property type="molecule type" value="Genomic_DNA"/>
</dbReference>
<dbReference type="RefSeq" id="WP_152763791.1">
    <property type="nucleotide sequence ID" value="NZ_WHLY01000002.1"/>
</dbReference>
<evidence type="ECO:0000313" key="3">
    <source>
        <dbReference type="Proteomes" id="UP000479293"/>
    </source>
</evidence>
<accession>A0A7C9BF62</accession>
<feature type="domain" description="SnoaL-like" evidence="1">
    <location>
        <begin position="7"/>
        <end position="128"/>
    </location>
</feature>
<reference evidence="2 3" key="1">
    <citation type="submission" date="2019-10" db="EMBL/GenBank/DDBJ databases">
        <title>Draft Genome Sequence of Cytophagaceae sp. SJW1-29.</title>
        <authorList>
            <person name="Choi A."/>
        </authorList>
    </citation>
    <scope>NUCLEOTIDE SEQUENCE [LARGE SCALE GENOMIC DNA]</scope>
    <source>
        <strain evidence="2 3">SJW1-29</strain>
    </source>
</reference>
<keyword evidence="3" id="KW-1185">Reference proteome</keyword>
<dbReference type="InterPro" id="IPR011944">
    <property type="entry name" value="Steroid_delta5-4_isomerase"/>
</dbReference>
<dbReference type="InterPro" id="IPR037401">
    <property type="entry name" value="SnoaL-like"/>
</dbReference>
<evidence type="ECO:0000259" key="1">
    <source>
        <dbReference type="Pfam" id="PF13474"/>
    </source>
</evidence>